<reference evidence="1" key="1">
    <citation type="submission" date="2023-07" db="EMBL/GenBank/DDBJ databases">
        <authorList>
            <person name="Kim M.K."/>
        </authorList>
    </citation>
    <scope>NUCLEOTIDE SEQUENCE</scope>
    <source>
        <strain evidence="1">ASUV-10-1</strain>
    </source>
</reference>
<gene>
    <name evidence="1" type="ORF">Q5H93_09255</name>
</gene>
<dbReference type="Proteomes" id="UP001176429">
    <property type="component" value="Unassembled WGS sequence"/>
</dbReference>
<name>A0ABT9BD11_9BACT</name>
<accession>A0ABT9BD11</accession>
<evidence type="ECO:0000313" key="1">
    <source>
        <dbReference type="EMBL" id="MDO7874917.1"/>
    </source>
</evidence>
<dbReference type="RefSeq" id="WP_305006232.1">
    <property type="nucleotide sequence ID" value="NZ_JAUQSY010000005.1"/>
</dbReference>
<protein>
    <recommendedName>
        <fullName evidence="3">T9SS type A sorting domain-containing protein</fullName>
    </recommendedName>
</protein>
<comment type="caution">
    <text evidence="1">The sequence shown here is derived from an EMBL/GenBank/DDBJ whole genome shotgun (WGS) entry which is preliminary data.</text>
</comment>
<evidence type="ECO:0008006" key="3">
    <source>
        <dbReference type="Google" id="ProtNLM"/>
    </source>
</evidence>
<keyword evidence="2" id="KW-1185">Reference proteome</keyword>
<sequence>MPSAAMRFHGIGANDARRSISNRILPSGTVNARLLRRSTDGRTVQRVALDAATTQQELSLRGYEPGVYFATLLVGGTAVQTIRILVK</sequence>
<evidence type="ECO:0000313" key="2">
    <source>
        <dbReference type="Proteomes" id="UP001176429"/>
    </source>
</evidence>
<proteinExistence type="predicted"/>
<dbReference type="EMBL" id="JAUQSY010000005">
    <property type="protein sequence ID" value="MDO7874917.1"/>
    <property type="molecule type" value="Genomic_DNA"/>
</dbReference>
<organism evidence="1 2">
    <name type="scientific">Hymenobacter aranciens</name>
    <dbReference type="NCBI Taxonomy" id="3063996"/>
    <lineage>
        <taxon>Bacteria</taxon>
        <taxon>Pseudomonadati</taxon>
        <taxon>Bacteroidota</taxon>
        <taxon>Cytophagia</taxon>
        <taxon>Cytophagales</taxon>
        <taxon>Hymenobacteraceae</taxon>
        <taxon>Hymenobacter</taxon>
    </lineage>
</organism>